<comment type="function">
    <text evidence="10">Component of the F(0) channel, it forms part of the peripheral stalk, linking F(1) to F(0). The b'-subunit is a diverged and duplicated form of b found in plants and photosynthetic bacteria.</text>
</comment>
<keyword evidence="16" id="KW-1185">Reference proteome</keyword>
<evidence type="ECO:0000256" key="14">
    <source>
        <dbReference type="SAM" id="Coils"/>
    </source>
</evidence>
<evidence type="ECO:0000256" key="3">
    <source>
        <dbReference type="ARBA" id="ARBA00022692"/>
    </source>
</evidence>
<comment type="function">
    <text evidence="9 12">F(1)F(0) ATP synthase produces ATP from ADP in the presence of a proton or sodium gradient. F-type ATPases consist of two structural domains, F(1) containing the extramembraneous catalytic core and F(0) containing the membrane proton channel, linked together by a central stalk and a peripheral stalk. During catalysis, ATP synthesis in the catalytic domain of F(1) is coupled via a rotary mechanism of the central stalk subunits to proton translocation.</text>
</comment>
<evidence type="ECO:0000256" key="6">
    <source>
        <dbReference type="ARBA" id="ARBA00023065"/>
    </source>
</evidence>
<evidence type="ECO:0000313" key="16">
    <source>
        <dbReference type="Proteomes" id="UP001169764"/>
    </source>
</evidence>
<keyword evidence="12" id="KW-1003">Cell membrane</keyword>
<gene>
    <name evidence="12" type="primary">atpF</name>
    <name evidence="15" type="ORF">Q4F19_21065</name>
</gene>
<dbReference type="RefSeq" id="WP_303546893.1">
    <property type="nucleotide sequence ID" value="NZ_JAUOTP010000013.1"/>
</dbReference>
<comment type="similarity">
    <text evidence="12 13">Belongs to the ATPase B chain family.</text>
</comment>
<keyword evidence="5 12" id="KW-1133">Transmembrane helix</keyword>
<evidence type="ECO:0000256" key="10">
    <source>
        <dbReference type="ARBA" id="ARBA00025614"/>
    </source>
</evidence>
<sequence length="164" mass="16825">MTALGLPPGGWVALSMLVVIAIILWKKVPAAIAASLDKKIAGIRAQLDEAAKLRAEAEALRSEYEKKALAAAGDAASIVSHAHAEAALIVEKAKSDAETLIARRGKMAEDKIAAAERIALAELRATTANAAAAAAAQIIGEKLDASGDKALVDRTIAGLGQRAN</sequence>
<evidence type="ECO:0000256" key="2">
    <source>
        <dbReference type="ARBA" id="ARBA00022547"/>
    </source>
</evidence>
<organism evidence="15 16">
    <name type="scientific">Sphingomonas natans</name>
    <dbReference type="NCBI Taxonomy" id="3063330"/>
    <lineage>
        <taxon>Bacteria</taxon>
        <taxon>Pseudomonadati</taxon>
        <taxon>Pseudomonadota</taxon>
        <taxon>Alphaproteobacteria</taxon>
        <taxon>Sphingomonadales</taxon>
        <taxon>Sphingomonadaceae</taxon>
        <taxon>Sphingomonas</taxon>
    </lineage>
</organism>
<protein>
    <recommendedName>
        <fullName evidence="12">ATP synthase subunit b</fullName>
    </recommendedName>
    <alternativeName>
        <fullName evidence="12">ATP synthase F(0) sector subunit b</fullName>
    </alternativeName>
    <alternativeName>
        <fullName evidence="12">ATPase subunit I</fullName>
    </alternativeName>
    <alternativeName>
        <fullName evidence="12">F-type ATPase subunit b</fullName>
        <shortName evidence="12">F-ATPase subunit b</shortName>
    </alternativeName>
</protein>
<proteinExistence type="inferred from homology"/>
<evidence type="ECO:0000256" key="8">
    <source>
        <dbReference type="ARBA" id="ARBA00023310"/>
    </source>
</evidence>
<reference evidence="15" key="1">
    <citation type="submission" date="2023-07" db="EMBL/GenBank/DDBJ databases">
        <authorList>
            <person name="Kim M."/>
        </authorList>
    </citation>
    <scope>NUCLEOTIDE SEQUENCE</scope>
    <source>
        <strain evidence="15">BIUV-7</strain>
    </source>
</reference>
<name>A0ABT8YEW8_9SPHN</name>
<keyword evidence="6 12" id="KW-0406">Ion transport</keyword>
<evidence type="ECO:0000256" key="13">
    <source>
        <dbReference type="RuleBase" id="RU003848"/>
    </source>
</evidence>
<keyword evidence="2 12" id="KW-0138">CF(0)</keyword>
<keyword evidence="8 12" id="KW-0066">ATP synthesis</keyword>
<dbReference type="HAMAP" id="MF_01398">
    <property type="entry name" value="ATP_synth_b_bprime"/>
    <property type="match status" value="1"/>
</dbReference>
<keyword evidence="3 12" id="KW-0812">Transmembrane</keyword>
<evidence type="ECO:0000256" key="11">
    <source>
        <dbReference type="ARBA" id="ARBA00037847"/>
    </source>
</evidence>
<evidence type="ECO:0000256" key="12">
    <source>
        <dbReference type="HAMAP-Rule" id="MF_01398"/>
    </source>
</evidence>
<comment type="caution">
    <text evidence="15">The sequence shown here is derived from an EMBL/GenBank/DDBJ whole genome shotgun (WGS) entry which is preliminary data.</text>
</comment>
<evidence type="ECO:0000256" key="1">
    <source>
        <dbReference type="ARBA" id="ARBA00022448"/>
    </source>
</evidence>
<keyword evidence="7 12" id="KW-0472">Membrane</keyword>
<evidence type="ECO:0000256" key="5">
    <source>
        <dbReference type="ARBA" id="ARBA00022989"/>
    </source>
</evidence>
<dbReference type="EMBL" id="JAUOTP010000013">
    <property type="protein sequence ID" value="MDO6416888.1"/>
    <property type="molecule type" value="Genomic_DNA"/>
</dbReference>
<keyword evidence="1 12" id="KW-0813">Transport</keyword>
<evidence type="ECO:0000256" key="9">
    <source>
        <dbReference type="ARBA" id="ARBA00025198"/>
    </source>
</evidence>
<dbReference type="InterPro" id="IPR002146">
    <property type="entry name" value="ATP_synth_b/b'su_bac/chlpt"/>
</dbReference>
<comment type="subunit">
    <text evidence="12">F-type ATPases have 2 components, F(1) - the catalytic core - and F(0) - the membrane proton channel. F(1) has five subunits: alpha(3), beta(3), gamma(1), delta(1), epsilon(1). F(0) has three main subunits: a(1), b(2) and c(10-14). The alpha and beta chains form an alternating ring which encloses part of the gamma chain. F(1) is attached to F(0) by a central stalk formed by the gamma and epsilon chains, while a peripheral stalk is formed by the delta and b chains.</text>
</comment>
<evidence type="ECO:0000256" key="4">
    <source>
        <dbReference type="ARBA" id="ARBA00022781"/>
    </source>
</evidence>
<dbReference type="Proteomes" id="UP001169764">
    <property type="component" value="Unassembled WGS sequence"/>
</dbReference>
<evidence type="ECO:0000256" key="7">
    <source>
        <dbReference type="ARBA" id="ARBA00023136"/>
    </source>
</evidence>
<comment type="subcellular location">
    <subcellularLocation>
        <location evidence="12">Cell membrane</location>
        <topology evidence="12">Single-pass membrane protein</topology>
    </subcellularLocation>
    <subcellularLocation>
        <location evidence="11">Endomembrane system</location>
        <topology evidence="11">Single-pass membrane protein</topology>
    </subcellularLocation>
</comment>
<feature type="transmembrane region" description="Helical" evidence="12">
    <location>
        <begin position="6"/>
        <end position="25"/>
    </location>
</feature>
<dbReference type="CDD" id="cd06503">
    <property type="entry name" value="ATP-synt_Fo_b"/>
    <property type="match status" value="1"/>
</dbReference>
<feature type="coiled-coil region" evidence="14">
    <location>
        <begin position="40"/>
        <end position="70"/>
    </location>
</feature>
<evidence type="ECO:0000313" key="15">
    <source>
        <dbReference type="EMBL" id="MDO6416888.1"/>
    </source>
</evidence>
<keyword evidence="14" id="KW-0175">Coiled coil</keyword>
<keyword evidence="4 12" id="KW-0375">Hydrogen ion transport</keyword>
<dbReference type="Pfam" id="PF00430">
    <property type="entry name" value="ATP-synt_B"/>
    <property type="match status" value="1"/>
</dbReference>
<accession>A0ABT8YEW8</accession>